<dbReference type="STRING" id="1173022.Cri9333_0518"/>
<dbReference type="Proteomes" id="UP000010472">
    <property type="component" value="Chromosome"/>
</dbReference>
<reference evidence="1 2" key="1">
    <citation type="submission" date="2012-06" db="EMBL/GenBank/DDBJ databases">
        <title>Finished chromosome of genome of Crinalium epipsammum PCC 9333.</title>
        <authorList>
            <consortium name="US DOE Joint Genome Institute"/>
            <person name="Gugger M."/>
            <person name="Coursin T."/>
            <person name="Rippka R."/>
            <person name="Tandeau De Marsac N."/>
            <person name="Huntemann M."/>
            <person name="Wei C.-L."/>
            <person name="Han J."/>
            <person name="Detter J.C."/>
            <person name="Han C."/>
            <person name="Tapia R."/>
            <person name="Davenport K."/>
            <person name="Daligault H."/>
            <person name="Erkkila T."/>
            <person name="Gu W."/>
            <person name="Munk A.C.C."/>
            <person name="Teshima H."/>
            <person name="Xu Y."/>
            <person name="Chain P."/>
            <person name="Chen A."/>
            <person name="Krypides N."/>
            <person name="Mavromatis K."/>
            <person name="Markowitz V."/>
            <person name="Szeto E."/>
            <person name="Ivanova N."/>
            <person name="Mikhailova N."/>
            <person name="Ovchinnikova G."/>
            <person name="Pagani I."/>
            <person name="Pati A."/>
            <person name="Goodwin L."/>
            <person name="Peters L."/>
            <person name="Pitluck S."/>
            <person name="Woyke T."/>
            <person name="Kerfeld C."/>
        </authorList>
    </citation>
    <scope>NUCLEOTIDE SEQUENCE [LARGE SCALE GENOMIC DNA]</scope>
    <source>
        <strain evidence="1 2">PCC 9333</strain>
    </source>
</reference>
<accession>K9VU38</accession>
<organism evidence="1 2">
    <name type="scientific">Crinalium epipsammum PCC 9333</name>
    <dbReference type="NCBI Taxonomy" id="1173022"/>
    <lineage>
        <taxon>Bacteria</taxon>
        <taxon>Bacillati</taxon>
        <taxon>Cyanobacteriota</taxon>
        <taxon>Cyanophyceae</taxon>
        <taxon>Gomontiellales</taxon>
        <taxon>Gomontiellaceae</taxon>
        <taxon>Crinalium</taxon>
    </lineage>
</organism>
<keyword evidence="2" id="KW-1185">Reference proteome</keyword>
<protein>
    <submittedName>
        <fullName evidence="1">Uncharacterized protein</fullName>
    </submittedName>
</protein>
<proteinExistence type="predicted"/>
<sequence>MTTSSVSNSILTLQKINGIQDTTRLLDCVRSLDLSPELYNGEPTGRNVKWFGIQAEILDDGKSWRTFEATEPIEFWLFLTELKDQFYPEANSVAVCRYTGTESTALCIPGYNEQPIFRSQVILINLIDQPQKLQREKVSAQFRAENQKVPLDDGDVVAIDPVRYGRPPSGAQASPVKGKIASQTAAGANGYLIELRVLEM</sequence>
<name>K9VU38_9CYAN</name>
<dbReference type="HOGENOM" id="CLU_1364291_0_0_3"/>
<dbReference type="eggNOG" id="ENOG502ZTQD">
    <property type="taxonomic scope" value="Bacteria"/>
</dbReference>
<dbReference type="AlphaFoldDB" id="K9VU38"/>
<evidence type="ECO:0000313" key="2">
    <source>
        <dbReference type="Proteomes" id="UP000010472"/>
    </source>
</evidence>
<dbReference type="EMBL" id="CP003620">
    <property type="protein sequence ID" value="AFZ11476.1"/>
    <property type="molecule type" value="Genomic_DNA"/>
</dbReference>
<dbReference type="RefSeq" id="WP_015201611.1">
    <property type="nucleotide sequence ID" value="NC_019753.1"/>
</dbReference>
<dbReference type="KEGG" id="cep:Cri9333_0518"/>
<evidence type="ECO:0000313" key="1">
    <source>
        <dbReference type="EMBL" id="AFZ11476.1"/>
    </source>
</evidence>
<gene>
    <name evidence="1" type="ORF">Cri9333_0518</name>
</gene>